<evidence type="ECO:0000313" key="5">
    <source>
        <dbReference type="EMBL" id="CAE0460933.1"/>
    </source>
</evidence>
<dbReference type="Pfam" id="PF12796">
    <property type="entry name" value="Ank_2"/>
    <property type="match status" value="3"/>
</dbReference>
<protein>
    <submittedName>
        <fullName evidence="5">Uncharacterized protein</fullName>
    </submittedName>
</protein>
<gene>
    <name evidence="5" type="ORF">CDEB00056_LOCUS5774</name>
</gene>
<feature type="repeat" description="ANK" evidence="3">
    <location>
        <begin position="392"/>
        <end position="416"/>
    </location>
</feature>
<evidence type="ECO:0000256" key="1">
    <source>
        <dbReference type="ARBA" id="ARBA00022737"/>
    </source>
</evidence>
<dbReference type="PANTHER" id="PTHR24198">
    <property type="entry name" value="ANKYRIN REPEAT AND PROTEIN KINASE DOMAIN-CONTAINING PROTEIN"/>
    <property type="match status" value="1"/>
</dbReference>
<dbReference type="SMART" id="SM00248">
    <property type="entry name" value="ANK"/>
    <property type="match status" value="9"/>
</dbReference>
<dbReference type="EMBL" id="HBIO01007671">
    <property type="protein sequence ID" value="CAE0460933.1"/>
    <property type="molecule type" value="Transcribed_RNA"/>
</dbReference>
<dbReference type="SUPFAM" id="SSF48403">
    <property type="entry name" value="Ankyrin repeat"/>
    <property type="match status" value="2"/>
</dbReference>
<reference evidence="5" key="1">
    <citation type="submission" date="2021-01" db="EMBL/GenBank/DDBJ databases">
        <authorList>
            <person name="Corre E."/>
            <person name="Pelletier E."/>
            <person name="Niang G."/>
            <person name="Scheremetjew M."/>
            <person name="Finn R."/>
            <person name="Kale V."/>
            <person name="Holt S."/>
            <person name="Cochrane G."/>
            <person name="Meng A."/>
            <person name="Brown T."/>
            <person name="Cohen L."/>
        </authorList>
    </citation>
    <scope>NUCLEOTIDE SEQUENCE</scope>
    <source>
        <strain evidence="5">MM31A-1</strain>
    </source>
</reference>
<evidence type="ECO:0000256" key="4">
    <source>
        <dbReference type="SAM" id="MobiDB-lite"/>
    </source>
</evidence>
<feature type="repeat" description="ANK" evidence="3">
    <location>
        <begin position="427"/>
        <end position="453"/>
    </location>
</feature>
<feature type="repeat" description="ANK" evidence="3">
    <location>
        <begin position="357"/>
        <end position="389"/>
    </location>
</feature>
<dbReference type="PROSITE" id="PS50297">
    <property type="entry name" value="ANK_REP_REGION"/>
    <property type="match status" value="7"/>
</dbReference>
<organism evidence="5">
    <name type="scientific">Chaetoceros debilis</name>
    <dbReference type="NCBI Taxonomy" id="122233"/>
    <lineage>
        <taxon>Eukaryota</taxon>
        <taxon>Sar</taxon>
        <taxon>Stramenopiles</taxon>
        <taxon>Ochrophyta</taxon>
        <taxon>Bacillariophyta</taxon>
        <taxon>Coscinodiscophyceae</taxon>
        <taxon>Chaetocerotophycidae</taxon>
        <taxon>Chaetocerotales</taxon>
        <taxon>Chaetocerotaceae</taxon>
        <taxon>Chaetoceros</taxon>
    </lineage>
</organism>
<evidence type="ECO:0000256" key="2">
    <source>
        <dbReference type="ARBA" id="ARBA00023043"/>
    </source>
</evidence>
<feature type="repeat" description="ANK" evidence="3">
    <location>
        <begin position="622"/>
        <end position="648"/>
    </location>
</feature>
<dbReference type="PANTHER" id="PTHR24198:SF165">
    <property type="entry name" value="ANKYRIN REPEAT-CONTAINING PROTEIN-RELATED"/>
    <property type="match status" value="1"/>
</dbReference>
<dbReference type="Pfam" id="PF00023">
    <property type="entry name" value="Ank"/>
    <property type="match status" value="2"/>
</dbReference>
<accession>A0A7S3PZV3</accession>
<dbReference type="Gene3D" id="1.25.40.20">
    <property type="entry name" value="Ankyrin repeat-containing domain"/>
    <property type="match status" value="3"/>
</dbReference>
<keyword evidence="2 3" id="KW-0040">ANK repeat</keyword>
<feature type="compositionally biased region" description="Acidic residues" evidence="4">
    <location>
        <begin position="534"/>
        <end position="546"/>
    </location>
</feature>
<feature type="repeat" description="ANK" evidence="3">
    <location>
        <begin position="321"/>
        <end position="353"/>
    </location>
</feature>
<dbReference type="AlphaFoldDB" id="A0A7S3PZV3"/>
<keyword evidence="1" id="KW-0677">Repeat</keyword>
<dbReference type="PROSITE" id="PS50088">
    <property type="entry name" value="ANK_REPEAT"/>
    <property type="match status" value="7"/>
</dbReference>
<dbReference type="InterPro" id="IPR002110">
    <property type="entry name" value="Ankyrin_rpt"/>
</dbReference>
<feature type="repeat" description="ANK" evidence="3">
    <location>
        <begin position="658"/>
        <end position="682"/>
    </location>
</feature>
<name>A0A7S3PZV3_9STRA</name>
<evidence type="ECO:0000256" key="3">
    <source>
        <dbReference type="PROSITE-ProRule" id="PRU00023"/>
    </source>
</evidence>
<feature type="region of interest" description="Disordered" evidence="4">
    <location>
        <begin position="524"/>
        <end position="546"/>
    </location>
</feature>
<proteinExistence type="predicted"/>
<dbReference type="InterPro" id="IPR036770">
    <property type="entry name" value="Ankyrin_rpt-contain_sf"/>
</dbReference>
<sequence length="777" mass="86063">MSVSTGCSSQYYEYSDVDGSSVSNMEEDTMLGSIVAGSLIRRSHLALVILDFLHPEDLLNACTASKNLNRIVSPLCLKKCCSSSMTTGSYDRWRQSRDLEWVPSAAQEEMQMEEIEVILPALVLQSHSHTFRVTCSFISPYSASILARIYLLDEEGNIAATHELRTFSDQSPFAFSAAIDVRPTSRRYTLTCTVEHDRATSKSDILEQGLFDNIMLESIHMESLIYGTDLVHLYRSIAYEMNVDWDLIMSILDDESLPMYLKEEALQYSSHSCNDDCDFTRYSYDGDSLLHLAYRDEVTTEIFRLVAIIGGKYATSARDCRGCVPLHYAANRDNIEEMELLLEIGGDVNAITYTDYKGRNPLHYASGNAYVEAIMFLVSVGGEYIVLGRDDSGLTPLHYASENGNTDAMKILIETGGINTIVAENEDNRTPLHFAAEQGNIEAMKLLIDTGGDEIVLAQDKDNHTPLHFAVETCNYASMKILVKAGGSDVVLKKNNSGSTALHQAIKICVVEVRALEQRYITSPPESSRQWWGNEDEQSDAIDSAEEEDETHVTYLLKLLAGCEAMQPLNLLVKTGGKDAVLEGDNDMRTPLHYAAMTGYADAIETLLDLGEKEAALAKDDFGFIPLHLACEQGHVEAIKILIDAGGEDSVTFVDHDAGCIPLHLAADHGHKGAMELLVDVGGKDTVMIKDRIGRTPLHYMAENRGDKTIGYIEAMMFLVDTGGRDAIMAKDDNGKTPLDYAQDFSHISAKEMLTYASKSKVRMWLEQWKSTNTSSE</sequence>
<feature type="repeat" description="ANK" evidence="3">
    <location>
        <begin position="587"/>
        <end position="611"/>
    </location>
</feature>